<dbReference type="HAMAP" id="MF_00509">
    <property type="entry name" value="ZipA"/>
    <property type="match status" value="1"/>
</dbReference>
<dbReference type="PANTHER" id="PTHR38685:SF1">
    <property type="entry name" value="CELL DIVISION PROTEIN ZIPA"/>
    <property type="match status" value="1"/>
</dbReference>
<dbReference type="SMART" id="SM00771">
    <property type="entry name" value="ZipA_C"/>
    <property type="match status" value="1"/>
</dbReference>
<dbReference type="InterPro" id="IPR036765">
    <property type="entry name" value="ZipA_FtsZ-bd_C_sf"/>
</dbReference>
<dbReference type="NCBIfam" id="TIGR02205">
    <property type="entry name" value="septum_zipA"/>
    <property type="match status" value="1"/>
</dbReference>
<evidence type="ECO:0000256" key="3">
    <source>
        <dbReference type="ARBA" id="ARBA00022618"/>
    </source>
</evidence>
<keyword evidence="3 8" id="KW-0132">Cell division</keyword>
<sequence>MQDLRIVLVIIGALAIAALVIHGLWTSRKNRRSPIKEKPLGKMMQEPKLAQGTKDVDGFDQDGIGKVRIISRRGEPVGAADPLVDEALPGLSADERIEPMVAAEPVVAAMPETPPSVQTPSPSHPSHHTEWRQPTYAQWQDVYVINVMARGEQQIPGVKLAEVLKLLGFCYGEMSIYHRHLEMNGQGEVLFSLINMVKPGTFNPDSMASFQTPGISLFMQLPAKGRGLAHFELMLRAADKLASELDGILCDQGRQPLTEDSLNRYRDQLRSYDSH</sequence>
<evidence type="ECO:0000313" key="12">
    <source>
        <dbReference type="Proteomes" id="UP001501321"/>
    </source>
</evidence>
<dbReference type="Proteomes" id="UP001501321">
    <property type="component" value="Unassembled WGS sequence"/>
</dbReference>
<evidence type="ECO:0000256" key="4">
    <source>
        <dbReference type="ARBA" id="ARBA00022692"/>
    </source>
</evidence>
<evidence type="ECO:0000256" key="9">
    <source>
        <dbReference type="RuleBase" id="RU003612"/>
    </source>
</evidence>
<proteinExistence type="inferred from homology"/>
<evidence type="ECO:0000259" key="10">
    <source>
        <dbReference type="SMART" id="SM00771"/>
    </source>
</evidence>
<comment type="function">
    <text evidence="8 9">Essential cell division protein that stabilizes the FtsZ protofilaments by cross-linking them and that serves as a cytoplasmic membrane anchor for the Z ring. Also required for the recruitment to the septal ring of downstream cell division proteins.</text>
</comment>
<organism evidence="11 12">
    <name type="scientific">Pseudaeromonas paramecii</name>
    <dbReference type="NCBI Taxonomy" id="2138166"/>
    <lineage>
        <taxon>Bacteria</taxon>
        <taxon>Pseudomonadati</taxon>
        <taxon>Pseudomonadota</taxon>
        <taxon>Gammaproteobacteria</taxon>
        <taxon>Aeromonadales</taxon>
        <taxon>Aeromonadaceae</taxon>
        <taxon>Pseudaeromonas</taxon>
    </lineage>
</organism>
<evidence type="ECO:0000256" key="5">
    <source>
        <dbReference type="ARBA" id="ARBA00022989"/>
    </source>
</evidence>
<protein>
    <recommendedName>
        <fullName evidence="8 9">Cell division protein ZipA</fullName>
    </recommendedName>
</protein>
<dbReference type="InterPro" id="IPR011919">
    <property type="entry name" value="Cell_div_ZipA"/>
</dbReference>
<dbReference type="PANTHER" id="PTHR38685">
    <property type="entry name" value="CELL DIVISION PROTEIN ZIPA"/>
    <property type="match status" value="1"/>
</dbReference>
<dbReference type="EMBL" id="BAABFC010000017">
    <property type="protein sequence ID" value="GAA4501778.1"/>
    <property type="molecule type" value="Genomic_DNA"/>
</dbReference>
<evidence type="ECO:0000256" key="2">
    <source>
        <dbReference type="ARBA" id="ARBA00022519"/>
    </source>
</evidence>
<evidence type="ECO:0000256" key="6">
    <source>
        <dbReference type="ARBA" id="ARBA00023136"/>
    </source>
</evidence>
<evidence type="ECO:0000256" key="7">
    <source>
        <dbReference type="ARBA" id="ARBA00023306"/>
    </source>
</evidence>
<dbReference type="Gene3D" id="3.30.1400.10">
    <property type="entry name" value="ZipA, C-terminal FtsZ-binding domain"/>
    <property type="match status" value="1"/>
</dbReference>
<feature type="domain" description="ZipA C-terminal FtsZ-binding" evidence="10">
    <location>
        <begin position="139"/>
        <end position="269"/>
    </location>
</feature>
<keyword evidence="7 8" id="KW-0131">Cell cycle</keyword>
<name>A0ABP8QFQ3_9GAMM</name>
<keyword evidence="1 8" id="KW-1003">Cell membrane</keyword>
<comment type="similarity">
    <text evidence="8 9">Belongs to the ZipA family.</text>
</comment>
<reference evidence="12" key="1">
    <citation type="journal article" date="2019" name="Int. J. Syst. Evol. Microbiol.">
        <title>The Global Catalogue of Microorganisms (GCM) 10K type strain sequencing project: providing services to taxonomists for standard genome sequencing and annotation.</title>
        <authorList>
            <consortium name="The Broad Institute Genomics Platform"/>
            <consortium name="The Broad Institute Genome Sequencing Center for Infectious Disease"/>
            <person name="Wu L."/>
            <person name="Ma J."/>
        </authorList>
    </citation>
    <scope>NUCLEOTIDE SEQUENCE [LARGE SCALE GENOMIC DNA]</scope>
    <source>
        <strain evidence="12">JCM 32226</strain>
    </source>
</reference>
<dbReference type="InterPro" id="IPR007449">
    <property type="entry name" value="ZipA_FtsZ-bd_C"/>
</dbReference>
<keyword evidence="6 8" id="KW-0472">Membrane</keyword>
<keyword evidence="4 8" id="KW-0812">Transmembrane</keyword>
<feature type="transmembrane region" description="Helical" evidence="8">
    <location>
        <begin position="6"/>
        <end position="25"/>
    </location>
</feature>
<accession>A0ABP8QFQ3</accession>
<keyword evidence="12" id="KW-1185">Reference proteome</keyword>
<keyword evidence="5 8" id="KW-1133">Transmembrane helix</keyword>
<evidence type="ECO:0000256" key="8">
    <source>
        <dbReference type="HAMAP-Rule" id="MF_00509"/>
    </source>
</evidence>
<comment type="caution">
    <text evidence="11">The sequence shown here is derived from an EMBL/GenBank/DDBJ whole genome shotgun (WGS) entry which is preliminary data.</text>
</comment>
<gene>
    <name evidence="8" type="primary">zipA</name>
    <name evidence="11" type="ORF">GCM10023095_25460</name>
</gene>
<comment type="subunit">
    <text evidence="8">Interacts with FtsZ via their C-terminal domains.</text>
</comment>
<comment type="subcellular location">
    <subcellularLocation>
        <location evidence="8">Cell inner membrane</location>
        <topology evidence="8">Single-pass type I membrane protein</topology>
    </subcellularLocation>
    <text evidence="8">Localizes to the Z ring in an FtsZ-dependent manner.</text>
</comment>
<dbReference type="Pfam" id="PF04354">
    <property type="entry name" value="ZipA_C"/>
    <property type="match status" value="1"/>
</dbReference>
<dbReference type="RefSeq" id="WP_345013697.1">
    <property type="nucleotide sequence ID" value="NZ_BAABFC010000017.1"/>
</dbReference>
<keyword evidence="2 8" id="KW-0997">Cell inner membrane</keyword>
<dbReference type="SUPFAM" id="SSF64383">
    <property type="entry name" value="Cell-division protein ZipA, C-terminal domain"/>
    <property type="match status" value="1"/>
</dbReference>
<evidence type="ECO:0000256" key="1">
    <source>
        <dbReference type="ARBA" id="ARBA00022475"/>
    </source>
</evidence>
<evidence type="ECO:0000313" key="11">
    <source>
        <dbReference type="EMBL" id="GAA4501778.1"/>
    </source>
</evidence>